<reference evidence="5 6" key="2">
    <citation type="submission" date="2018-06" db="EMBL/GenBank/DDBJ databases">
        <authorList>
            <person name="Zhirakovskaya E."/>
        </authorList>
    </citation>
    <scope>NUCLEOTIDE SEQUENCE [LARGE SCALE GENOMIC DNA]</scope>
    <source>
        <strain evidence="5 6">FBKL4.011</strain>
    </source>
</reference>
<dbReference type="InterPro" id="IPR029028">
    <property type="entry name" value="Alpha/beta_knot_MTases"/>
</dbReference>
<dbReference type="Pfam" id="PF22435">
    <property type="entry name" value="MRM3-like_sub_bind"/>
    <property type="match status" value="1"/>
</dbReference>
<organism evidence="5 6">
    <name type="scientific">Thermoflavimicrobium daqui</name>
    <dbReference type="NCBI Taxonomy" id="2137476"/>
    <lineage>
        <taxon>Bacteria</taxon>
        <taxon>Bacillati</taxon>
        <taxon>Bacillota</taxon>
        <taxon>Bacilli</taxon>
        <taxon>Bacillales</taxon>
        <taxon>Thermoactinomycetaceae</taxon>
        <taxon>Thermoflavimicrobium</taxon>
    </lineage>
</organism>
<gene>
    <name evidence="5" type="ORF">DL897_01725</name>
</gene>
<keyword evidence="2 5" id="KW-0489">Methyltransferase</keyword>
<dbReference type="PANTHER" id="PTHR43191:SF2">
    <property type="entry name" value="RRNA METHYLTRANSFERASE 3, MITOCHONDRIAL"/>
    <property type="match status" value="1"/>
</dbReference>
<dbReference type="EMBL" id="QJKK01000001">
    <property type="protein sequence ID" value="RAL26798.1"/>
    <property type="molecule type" value="Genomic_DNA"/>
</dbReference>
<dbReference type="PANTHER" id="PTHR43191">
    <property type="entry name" value="RRNA METHYLTRANSFERASE 3"/>
    <property type="match status" value="1"/>
</dbReference>
<dbReference type="GO" id="GO:0003723">
    <property type="term" value="F:RNA binding"/>
    <property type="evidence" value="ECO:0007669"/>
    <property type="project" value="InterPro"/>
</dbReference>
<dbReference type="InterPro" id="IPR029026">
    <property type="entry name" value="tRNA_m1G_MTases_N"/>
</dbReference>
<dbReference type="InterPro" id="IPR001537">
    <property type="entry name" value="SpoU_MeTrfase"/>
</dbReference>
<dbReference type="SUPFAM" id="SSF75217">
    <property type="entry name" value="alpha/beta knot"/>
    <property type="match status" value="1"/>
</dbReference>
<evidence type="ECO:0000259" key="4">
    <source>
        <dbReference type="SMART" id="SM00967"/>
    </source>
</evidence>
<dbReference type="GO" id="GO:0032259">
    <property type="term" value="P:methylation"/>
    <property type="evidence" value="ECO:0007669"/>
    <property type="project" value="UniProtKB-KW"/>
</dbReference>
<dbReference type="OrthoDB" id="9794400at2"/>
<dbReference type="InterPro" id="IPR053888">
    <property type="entry name" value="MRM3-like_sub_bind"/>
</dbReference>
<dbReference type="GO" id="GO:0008173">
    <property type="term" value="F:RNA methyltransferase activity"/>
    <property type="evidence" value="ECO:0007669"/>
    <property type="project" value="InterPro"/>
</dbReference>
<evidence type="ECO:0000256" key="1">
    <source>
        <dbReference type="ARBA" id="ARBA00007228"/>
    </source>
</evidence>
<feature type="domain" description="RNA 2-O ribose methyltransferase substrate binding" evidence="4">
    <location>
        <begin position="46"/>
        <end position="115"/>
    </location>
</feature>
<dbReference type="CDD" id="cd18095">
    <property type="entry name" value="SpoU-like_rRNA-MTase"/>
    <property type="match status" value="1"/>
</dbReference>
<evidence type="ECO:0000256" key="2">
    <source>
        <dbReference type="ARBA" id="ARBA00022603"/>
    </source>
</evidence>
<keyword evidence="3 5" id="KW-0808">Transferase</keyword>
<dbReference type="Proteomes" id="UP000251213">
    <property type="component" value="Unassembled WGS sequence"/>
</dbReference>
<dbReference type="SUPFAM" id="SSF55315">
    <property type="entry name" value="L30e-like"/>
    <property type="match status" value="1"/>
</dbReference>
<name>A0A364K939_9BACL</name>
<dbReference type="AlphaFoldDB" id="A0A364K939"/>
<evidence type="ECO:0000313" key="5">
    <source>
        <dbReference type="EMBL" id="RAL26798.1"/>
    </source>
</evidence>
<dbReference type="Gene3D" id="3.40.1280.10">
    <property type="match status" value="1"/>
</dbReference>
<evidence type="ECO:0000256" key="3">
    <source>
        <dbReference type="ARBA" id="ARBA00022679"/>
    </source>
</evidence>
<evidence type="ECO:0000313" key="6">
    <source>
        <dbReference type="Proteomes" id="UP000251213"/>
    </source>
</evidence>
<dbReference type="GO" id="GO:0006396">
    <property type="term" value="P:RNA processing"/>
    <property type="evidence" value="ECO:0007669"/>
    <property type="project" value="InterPro"/>
</dbReference>
<dbReference type="GO" id="GO:0005737">
    <property type="term" value="C:cytoplasm"/>
    <property type="evidence" value="ECO:0007669"/>
    <property type="project" value="UniProtKB-ARBA"/>
</dbReference>
<dbReference type="InterPro" id="IPR051259">
    <property type="entry name" value="rRNA_Methyltransferase"/>
</dbReference>
<reference evidence="5 6" key="1">
    <citation type="submission" date="2018-06" db="EMBL/GenBank/DDBJ databases">
        <title>Thermoflavimicrobium daqus sp. nov., a thermophilic microbe isolated from Moutai-flavour Daqu.</title>
        <authorList>
            <person name="Wang X."/>
            <person name="Zhou H."/>
        </authorList>
    </citation>
    <scope>NUCLEOTIDE SEQUENCE [LARGE SCALE GENOMIC DNA]</scope>
    <source>
        <strain evidence="5 6">FBKL4.011</strain>
    </source>
</reference>
<comment type="similarity">
    <text evidence="1">Belongs to the class IV-like SAM-binding methyltransferase superfamily. RNA methyltransferase TrmH family.</text>
</comment>
<proteinExistence type="inferred from homology"/>
<keyword evidence="6" id="KW-1185">Reference proteome</keyword>
<dbReference type="SMART" id="SM00967">
    <property type="entry name" value="SpoU_sub_bind"/>
    <property type="match status" value="1"/>
</dbReference>
<accession>A0A364K939</accession>
<comment type="caution">
    <text evidence="5">The sequence shown here is derived from an EMBL/GenBank/DDBJ whole genome shotgun (WGS) entry which is preliminary data.</text>
</comment>
<dbReference type="Gene3D" id="3.30.1330.30">
    <property type="match status" value="1"/>
</dbReference>
<sequence length="277" mass="31345">MICKSLKRRAQKMNKQIQITSSQNEQIKRWKKLRSRKGREQFRSLLIEGEHLVKEALRSKVTIRSWILNEQSKEFIEYLDHPAPIYQLSNSLFASLMETQAPQGIAAEIEMQSWQIEELLETDDLAKTFLLLDAIQDPGNLGTILRTAEAAKVTGIFLGKGTVDRYNPKVVRAAMGSVFRLPIVQMDLSTCFTYLKENGVTIVNTSPHAGNLSFEYQFPRQVAILLGNEGNGVHSDWLSFVDDEVMIPMPGNTESLNVAVTSAILLYERIRQLSIAF</sequence>
<dbReference type="Pfam" id="PF00588">
    <property type="entry name" value="SpoU_methylase"/>
    <property type="match status" value="1"/>
</dbReference>
<dbReference type="InterPro" id="IPR029064">
    <property type="entry name" value="Ribosomal_eL30-like_sf"/>
</dbReference>
<dbReference type="InterPro" id="IPR013123">
    <property type="entry name" value="SpoU_subst-bd"/>
</dbReference>
<protein>
    <submittedName>
        <fullName evidence="5">RNA methyltransferase</fullName>
    </submittedName>
</protein>